<evidence type="ECO:0000259" key="1">
    <source>
        <dbReference type="Pfam" id="PF00248"/>
    </source>
</evidence>
<feature type="domain" description="NADP-dependent oxidoreductase" evidence="1">
    <location>
        <begin position="1"/>
        <end position="69"/>
    </location>
</feature>
<reference evidence="2 3" key="1">
    <citation type="submission" date="2017-07" db="EMBL/GenBank/DDBJ databases">
        <title>Phylogenetic study on the rhizospheric bacterium Ochrobactrum sp. A44.</title>
        <authorList>
            <person name="Krzyzanowska D.M."/>
            <person name="Ossowicki A."/>
            <person name="Rajewska M."/>
            <person name="Maciag T."/>
            <person name="Kaczynski Z."/>
            <person name="Czerwicka M."/>
            <person name="Jafra S."/>
        </authorList>
    </citation>
    <scope>NUCLEOTIDE SEQUENCE [LARGE SCALE GENOMIC DNA]</scope>
    <source>
        <strain evidence="2 3">CCUG 30717</strain>
    </source>
</reference>
<dbReference type="AlphaFoldDB" id="A0A256G932"/>
<dbReference type="Pfam" id="PF00248">
    <property type="entry name" value="Aldo_ket_red"/>
    <property type="match status" value="1"/>
</dbReference>
<keyword evidence="3" id="KW-1185">Reference proteome</keyword>
<evidence type="ECO:0000313" key="2">
    <source>
        <dbReference type="EMBL" id="OYR23568.1"/>
    </source>
</evidence>
<dbReference type="SUPFAM" id="SSF51430">
    <property type="entry name" value="NAD(P)-linked oxidoreductase"/>
    <property type="match status" value="1"/>
</dbReference>
<name>A0A256G932_9HYPH</name>
<protein>
    <submittedName>
        <fullName evidence="2">Aldo/keto reductase family protein</fullName>
    </submittedName>
</protein>
<accession>A0A256G932</accession>
<dbReference type="Proteomes" id="UP000216188">
    <property type="component" value="Unassembled WGS sequence"/>
</dbReference>
<dbReference type="EMBL" id="NNRM01000039">
    <property type="protein sequence ID" value="OYR23568.1"/>
    <property type="molecule type" value="Genomic_DNA"/>
</dbReference>
<dbReference type="Gene3D" id="3.20.20.100">
    <property type="entry name" value="NADP-dependent oxidoreductase domain"/>
    <property type="match status" value="1"/>
</dbReference>
<dbReference type="InterPro" id="IPR036812">
    <property type="entry name" value="NAD(P)_OxRdtase_dom_sf"/>
</dbReference>
<comment type="caution">
    <text evidence="2">The sequence shown here is derived from an EMBL/GenBank/DDBJ whole genome shotgun (WGS) entry which is preliminary data.</text>
</comment>
<evidence type="ECO:0000313" key="3">
    <source>
        <dbReference type="Proteomes" id="UP000216188"/>
    </source>
</evidence>
<dbReference type="InterPro" id="IPR023210">
    <property type="entry name" value="NADP_OxRdtase_dom"/>
</dbReference>
<sequence>MLADLKRQELIRNIGLSNLTAQQIDDCRIVTDIVCVQNQHNLVHRAYDSLIDKLVAEQIASVPFFPLAGFSPIQFSALTAVAQRPCKWPCPGCSDVHPISC</sequence>
<gene>
    <name evidence="2" type="ORF">CEV34_3572</name>
</gene>
<proteinExistence type="predicted"/>
<organism evidence="2 3">
    <name type="scientific">Brucella pseudogrignonensis</name>
    <dbReference type="NCBI Taxonomy" id="419475"/>
    <lineage>
        <taxon>Bacteria</taxon>
        <taxon>Pseudomonadati</taxon>
        <taxon>Pseudomonadota</taxon>
        <taxon>Alphaproteobacteria</taxon>
        <taxon>Hyphomicrobiales</taxon>
        <taxon>Brucellaceae</taxon>
        <taxon>Brucella/Ochrobactrum group</taxon>
        <taxon>Brucella</taxon>
    </lineage>
</organism>